<reference evidence="2" key="1">
    <citation type="submission" date="2015-05" db="EMBL/GenBank/DDBJ databases">
        <authorList>
            <person name="Urmite Genomes"/>
        </authorList>
    </citation>
    <scope>NUCLEOTIDE SEQUENCE [LARGE SCALE GENOMIC DNA]</scope>
    <source>
        <strain evidence="2">LF1</strain>
    </source>
</reference>
<dbReference type="STRING" id="1499688.BN000_02172"/>
<organism evidence="1 2">
    <name type="scientific">Neobacillus massiliamazoniensis</name>
    <dbReference type="NCBI Taxonomy" id="1499688"/>
    <lineage>
        <taxon>Bacteria</taxon>
        <taxon>Bacillati</taxon>
        <taxon>Bacillota</taxon>
        <taxon>Bacilli</taxon>
        <taxon>Bacillales</taxon>
        <taxon>Bacillaceae</taxon>
        <taxon>Neobacillus</taxon>
    </lineage>
</organism>
<sequence length="33" mass="3625">MYKVHDNFSAMLIGAEGARLLREYGAGETPQAQ</sequence>
<dbReference type="Proteomes" id="UP000199087">
    <property type="component" value="Unassembled WGS sequence"/>
</dbReference>
<keyword evidence="2" id="KW-1185">Reference proteome</keyword>
<accession>A0A0U1NW57</accession>
<gene>
    <name evidence="1" type="ORF">BN000_02172</name>
</gene>
<evidence type="ECO:0000313" key="1">
    <source>
        <dbReference type="EMBL" id="CRK82250.1"/>
    </source>
</evidence>
<protein>
    <submittedName>
        <fullName evidence="1">Uncharacterized protein</fullName>
    </submittedName>
</protein>
<proteinExistence type="predicted"/>
<name>A0A0U1NW57_9BACI</name>
<dbReference type="EMBL" id="CVRB01000002">
    <property type="protein sequence ID" value="CRK82250.1"/>
    <property type="molecule type" value="Genomic_DNA"/>
</dbReference>
<dbReference type="AlphaFoldDB" id="A0A0U1NW57"/>
<evidence type="ECO:0000313" key="2">
    <source>
        <dbReference type="Proteomes" id="UP000199087"/>
    </source>
</evidence>